<comment type="caution">
    <text evidence="4">The sequence shown here is derived from an EMBL/GenBank/DDBJ whole genome shotgun (WGS) entry which is preliminary data.</text>
</comment>
<evidence type="ECO:0000313" key="5">
    <source>
        <dbReference type="Proteomes" id="UP000245980"/>
    </source>
</evidence>
<dbReference type="Proteomes" id="UP000472879">
    <property type="component" value="Unassembled WGS sequence"/>
</dbReference>
<dbReference type="PANTHER" id="PTHR46889">
    <property type="entry name" value="TRANSPOSASE INSF FOR INSERTION SEQUENCE IS3B-RELATED"/>
    <property type="match status" value="1"/>
</dbReference>
<dbReference type="InterPro" id="IPR036397">
    <property type="entry name" value="RNaseH_sf"/>
</dbReference>
<proteinExistence type="predicted"/>
<reference evidence="3 6" key="3">
    <citation type="submission" date="2019-11" db="EMBL/GenBank/DDBJ databases">
        <title>Draft genome sequence of 12 host-associated Lactobacillus reuteri rodent strains.</title>
        <authorList>
            <person name="Zhang S."/>
            <person name="Ozcam M."/>
            <person name="Van Pijkeren J.P."/>
        </authorList>
    </citation>
    <scope>NUCLEOTIDE SEQUENCE [LARGE SCALE GENOMIC DNA]</scope>
    <source>
        <strain evidence="3 6">Lr4020</strain>
    </source>
</reference>
<dbReference type="PANTHER" id="PTHR46889:SF5">
    <property type="entry name" value="INTEGRASE PROTEIN"/>
    <property type="match status" value="1"/>
</dbReference>
<reference evidence="4 5" key="1">
    <citation type="journal article" date="2018" name="Front. Microbiol.">
        <title>Comparative Genomics of the Herbivore Gut Symbiont Lactobacillus reuteri Reveals Genetic Diversity and Lifestyle Adaptation.</title>
        <authorList>
            <person name="Zhao J."/>
        </authorList>
    </citation>
    <scope>NUCLEOTIDE SEQUENCE [LARGE SCALE GENOMIC DNA]</scope>
    <source>
        <strain evidence="4 5">LR10</strain>
    </source>
</reference>
<dbReference type="SUPFAM" id="SSF53098">
    <property type="entry name" value="Ribonuclease H-like"/>
    <property type="match status" value="1"/>
</dbReference>
<dbReference type="GO" id="GO:0015074">
    <property type="term" value="P:DNA integration"/>
    <property type="evidence" value="ECO:0007669"/>
    <property type="project" value="InterPro"/>
</dbReference>
<feature type="domain" description="Integrase catalytic" evidence="2">
    <location>
        <begin position="121"/>
        <end position="286"/>
    </location>
</feature>
<gene>
    <name evidence="4" type="ORF">DKZ22_12565</name>
    <name evidence="3" type="ORF">GIX81_11215</name>
</gene>
<dbReference type="NCBIfam" id="NF033516">
    <property type="entry name" value="transpos_IS3"/>
    <property type="match status" value="1"/>
</dbReference>
<name>A0A317GMV2_LIMRT</name>
<reference evidence="4" key="2">
    <citation type="submission" date="2018-05" db="EMBL/GenBank/DDBJ databases">
        <authorList>
            <person name="Peng X.Y."/>
            <person name="Xu Y.F."/>
            <person name="Luo D."/>
            <person name="Yu J."/>
            <person name="Gu J.Y."/>
        </authorList>
    </citation>
    <scope>NUCLEOTIDE SEQUENCE</scope>
    <source>
        <strain evidence="4">LR10</strain>
    </source>
</reference>
<dbReference type="GO" id="GO:0003676">
    <property type="term" value="F:nucleic acid binding"/>
    <property type="evidence" value="ECO:0007669"/>
    <property type="project" value="InterPro"/>
</dbReference>
<protein>
    <submittedName>
        <fullName evidence="4">IS3 family transposase</fullName>
    </submittedName>
</protein>
<dbReference type="PROSITE" id="PS50994">
    <property type="entry name" value="INTEGRASE"/>
    <property type="match status" value="1"/>
</dbReference>
<organism evidence="4 5">
    <name type="scientific">Limosilactobacillus reuteri</name>
    <name type="common">Lactobacillus reuteri</name>
    <dbReference type="NCBI Taxonomy" id="1598"/>
    <lineage>
        <taxon>Bacteria</taxon>
        <taxon>Bacillati</taxon>
        <taxon>Bacillota</taxon>
        <taxon>Bacilli</taxon>
        <taxon>Lactobacillales</taxon>
        <taxon>Lactobacillaceae</taxon>
        <taxon>Limosilactobacillus</taxon>
    </lineage>
</organism>
<dbReference type="InterPro" id="IPR001584">
    <property type="entry name" value="Integrase_cat-core"/>
</dbReference>
<dbReference type="Gene3D" id="3.30.420.10">
    <property type="entry name" value="Ribonuclease H-like superfamily/Ribonuclease H"/>
    <property type="match status" value="1"/>
</dbReference>
<sequence length="286" mass="33510">MKELNSDKGWPISQLCRVAGVSRDGYYKWLKRKPSRYQKEQAALLKAILDLEEIHKWTLGHLAMTTQLKFENRLSFTVGIKRVTNCMRKHGIQVNVRKKKHNRIQRHEEYINGNLLNKQFDRENKNEVWVTDTTEVAYGDHTLHKARVHVILDLYGRYALSYNISDTETASAVIETFNRAFEIETDAHPMIHTDRGAAYCSSVFNDYLASKNCVHSMSHPGHPWENSPMERWWNDFKLVWMNKHARPKTLEELEQLIKGAIEYFNKKRAYTSRNGLTAEQFRNQAA</sequence>
<dbReference type="EMBL" id="QGHT01000159">
    <property type="protein sequence ID" value="PWT38735.1"/>
    <property type="molecule type" value="Genomic_DNA"/>
</dbReference>
<comment type="function">
    <text evidence="1">Involved in the transposition of the insertion sequence.</text>
</comment>
<dbReference type="InterPro" id="IPR012337">
    <property type="entry name" value="RNaseH-like_sf"/>
</dbReference>
<evidence type="ECO:0000313" key="3">
    <source>
        <dbReference type="EMBL" id="MRH09967.1"/>
    </source>
</evidence>
<evidence type="ECO:0000313" key="6">
    <source>
        <dbReference type="Proteomes" id="UP000472879"/>
    </source>
</evidence>
<dbReference type="EMBL" id="WJNA01000049">
    <property type="protein sequence ID" value="MRH09967.1"/>
    <property type="molecule type" value="Genomic_DNA"/>
</dbReference>
<dbReference type="AlphaFoldDB" id="A0A317GMV2"/>
<dbReference type="Pfam" id="PF13333">
    <property type="entry name" value="rve_2"/>
    <property type="match status" value="1"/>
</dbReference>
<evidence type="ECO:0000259" key="2">
    <source>
        <dbReference type="PROSITE" id="PS50994"/>
    </source>
</evidence>
<dbReference type="RefSeq" id="WP_109885248.1">
    <property type="nucleotide sequence ID" value="NZ_CP065540.1"/>
</dbReference>
<dbReference type="InterPro" id="IPR048020">
    <property type="entry name" value="Transpos_IS3"/>
</dbReference>
<dbReference type="Pfam" id="PF00665">
    <property type="entry name" value="rve"/>
    <property type="match status" value="1"/>
</dbReference>
<accession>A0A317GMV2</accession>
<dbReference type="Pfam" id="PF13276">
    <property type="entry name" value="HTH_21"/>
    <property type="match status" value="1"/>
</dbReference>
<dbReference type="Proteomes" id="UP000245980">
    <property type="component" value="Unassembled WGS sequence"/>
</dbReference>
<dbReference type="InterPro" id="IPR025948">
    <property type="entry name" value="HTH-like_dom"/>
</dbReference>
<evidence type="ECO:0000256" key="1">
    <source>
        <dbReference type="ARBA" id="ARBA00002286"/>
    </source>
</evidence>
<dbReference type="InterPro" id="IPR050900">
    <property type="entry name" value="Transposase_IS3/IS150/IS904"/>
</dbReference>
<evidence type="ECO:0000313" key="4">
    <source>
        <dbReference type="EMBL" id="PWT38735.1"/>
    </source>
</evidence>